<evidence type="ECO:0000256" key="1">
    <source>
        <dbReference type="ARBA" id="ARBA00001864"/>
    </source>
</evidence>
<keyword evidence="4" id="KW-0028">Amino-acid biosynthesis</keyword>
<organism evidence="5 7">
    <name type="scientific">Halorubrum ejinorense</name>
    <dbReference type="NCBI Taxonomy" id="425309"/>
    <lineage>
        <taxon>Archaea</taxon>
        <taxon>Methanobacteriati</taxon>
        <taxon>Methanobacteriota</taxon>
        <taxon>Stenosarchaea group</taxon>
        <taxon>Halobacteria</taxon>
        <taxon>Halobacteriales</taxon>
        <taxon>Haloferacaceae</taxon>
        <taxon>Halorubrum</taxon>
    </lineage>
</organism>
<dbReference type="InterPro" id="IPR001381">
    <property type="entry name" value="DHquinase_I"/>
</dbReference>
<feature type="binding site" evidence="4">
    <location>
        <position position="55"/>
    </location>
    <ligand>
        <name>3-dehydroquinate</name>
        <dbReference type="ChEBI" id="CHEBI:32364"/>
    </ligand>
</feature>
<dbReference type="RefSeq" id="WP_343777243.1">
    <property type="nucleotide sequence ID" value="NZ_BAAADQ010000003.1"/>
</dbReference>
<feature type="active site" description="Schiff-base intermediate with substrate" evidence="4">
    <location>
        <position position="149"/>
    </location>
</feature>
<proteinExistence type="inferred from homology"/>
<evidence type="ECO:0000256" key="3">
    <source>
        <dbReference type="ARBA" id="ARBA00023270"/>
    </source>
</evidence>
<dbReference type="GO" id="GO:0009423">
    <property type="term" value="P:chorismate biosynthetic process"/>
    <property type="evidence" value="ECO:0007669"/>
    <property type="project" value="UniProtKB-UniRule"/>
</dbReference>
<dbReference type="EMBL" id="BAAADQ010000003">
    <property type="protein sequence ID" value="GAA0537249.1"/>
    <property type="molecule type" value="Genomic_DNA"/>
</dbReference>
<comment type="catalytic activity">
    <reaction evidence="1 4">
        <text>3-dehydroquinate = 3-dehydroshikimate + H2O</text>
        <dbReference type="Rhea" id="RHEA:21096"/>
        <dbReference type="ChEBI" id="CHEBI:15377"/>
        <dbReference type="ChEBI" id="CHEBI:16630"/>
        <dbReference type="ChEBI" id="CHEBI:32364"/>
        <dbReference type="EC" id="4.2.1.10"/>
    </reaction>
</comment>
<reference evidence="5" key="2">
    <citation type="submission" date="2023-12" db="EMBL/GenBank/DDBJ databases">
        <authorList>
            <person name="Sun Q."/>
            <person name="Inoue M."/>
        </authorList>
    </citation>
    <scope>NUCLEOTIDE SEQUENCE</scope>
    <source>
        <strain evidence="5">JCM 14265</strain>
    </source>
</reference>
<reference evidence="6 8" key="3">
    <citation type="submission" date="2024-06" db="EMBL/GenBank/DDBJ databases">
        <title>Halorubrum miltondacostae sp. nov., a potential PHA producer isolated from an inland solar saltern in Rio Maior, Portugal.</title>
        <authorList>
            <person name="Albuquerque L."/>
            <person name="Viver T."/>
            <person name="Barroso C."/>
            <person name="Claudino R."/>
            <person name="Galvan M."/>
            <person name="Simoes G."/>
            <person name="Lobo Da Cunha A."/>
            <person name="Egas C."/>
        </authorList>
    </citation>
    <scope>NUCLEOTIDE SEQUENCE [LARGE SCALE GENOMIC DNA]</scope>
    <source>
        <strain evidence="6 8">DSM 18646</strain>
    </source>
</reference>
<comment type="caution">
    <text evidence="5">The sequence shown here is derived from an EMBL/GenBank/DDBJ whole genome shotgun (WGS) entry which is preliminary data.</text>
</comment>
<comment type="pathway">
    <text evidence="4">Metabolic intermediate biosynthesis; chorismate biosynthesis; chorismate from D-erythrose 4-phosphate and phosphoenolpyruvate: step 3/7.</text>
</comment>
<protein>
    <recommendedName>
        <fullName evidence="4">3-dehydroquinate dehydratase</fullName>
        <shortName evidence="4">3-dehydroquinase</shortName>
        <ecNumber evidence="4">4.2.1.10</ecNumber>
    </recommendedName>
    <alternativeName>
        <fullName evidence="4">Type I DHQase</fullName>
    </alternativeName>
    <alternativeName>
        <fullName evidence="4">Type I dehydroquinase</fullName>
        <shortName evidence="4">DHQ1</shortName>
    </alternativeName>
</protein>
<feature type="binding site" evidence="4">
    <location>
        <position position="215"/>
    </location>
    <ligand>
        <name>3-dehydroquinate</name>
        <dbReference type="ChEBI" id="CHEBI:32364"/>
    </ligand>
</feature>
<reference evidence="5" key="1">
    <citation type="journal article" date="2014" name="Int. J. Syst. Evol. Microbiol.">
        <title>Complete genome sequence of Corynebacterium casei LMG S-19264T (=DSM 44701T), isolated from a smear-ripened cheese.</title>
        <authorList>
            <consortium name="US DOE Joint Genome Institute (JGI-PGF)"/>
            <person name="Walter F."/>
            <person name="Albersmeier A."/>
            <person name="Kalinowski J."/>
            <person name="Ruckert C."/>
        </authorList>
    </citation>
    <scope>NUCLEOTIDE SEQUENCE</scope>
    <source>
        <strain evidence="5">JCM 14265</strain>
    </source>
</reference>
<evidence type="ECO:0000313" key="8">
    <source>
        <dbReference type="Proteomes" id="UP001567571"/>
    </source>
</evidence>
<keyword evidence="8" id="KW-1185">Reference proteome</keyword>
<dbReference type="EC" id="4.2.1.10" evidence="4"/>
<dbReference type="InterPro" id="IPR013785">
    <property type="entry name" value="Aldolase_TIM"/>
</dbReference>
<keyword evidence="4" id="KW-0057">Aromatic amino acid biosynthesis</keyword>
<evidence type="ECO:0000256" key="4">
    <source>
        <dbReference type="HAMAP-Rule" id="MF_00214"/>
    </source>
</evidence>
<dbReference type="GO" id="GO:0003855">
    <property type="term" value="F:3-dehydroquinate dehydratase activity"/>
    <property type="evidence" value="ECO:0007669"/>
    <property type="project" value="UniProtKB-UniRule"/>
</dbReference>
<dbReference type="GO" id="GO:0009073">
    <property type="term" value="P:aromatic amino acid family biosynthetic process"/>
    <property type="evidence" value="ECO:0007669"/>
    <property type="project" value="UniProtKB-KW"/>
</dbReference>
<dbReference type="Proteomes" id="UP001501425">
    <property type="component" value="Unassembled WGS sequence"/>
</dbReference>
<comment type="caution">
    <text evidence="4">Lacks conserved residue(s) required for the propagation of feature annotation.</text>
</comment>
<keyword evidence="2 4" id="KW-0456">Lyase</keyword>
<dbReference type="GO" id="GO:0008652">
    <property type="term" value="P:amino acid biosynthetic process"/>
    <property type="evidence" value="ECO:0007669"/>
    <property type="project" value="UniProtKB-KW"/>
</dbReference>
<dbReference type="Proteomes" id="UP001567571">
    <property type="component" value="Unassembled WGS sequence"/>
</dbReference>
<comment type="subunit">
    <text evidence="4">Homodimer.</text>
</comment>
<gene>
    <name evidence="4" type="primary">aroD</name>
    <name evidence="6" type="ORF">ABNG02_12430</name>
    <name evidence="5" type="ORF">GCM10008994_10490</name>
</gene>
<feature type="binding site" evidence="4">
    <location>
        <position position="190"/>
    </location>
    <ligand>
        <name>3-dehydroquinate</name>
        <dbReference type="ChEBI" id="CHEBI:32364"/>
    </ligand>
</feature>
<sequence>MFEEFVLAASTADLGEEPAARAHADAVEFRMDLANSPLDQLASYDGALPLLVTNRASWEGGEADGTARYDALSTAVDHDAVAAVDVELAALRGTRPDDAEESHAVALRETAREAGVDVVASVHDFESTPEPAALVDLLADAASEGDVGKLATTATAPADALAMLEATHEATAAGHRVATMCMGEAGRHTRAVAPVYGSKIGYAPVEAADATAPGQYSLATLRRLVDDLRASEAGDPSGD</sequence>
<feature type="active site" description="Proton donor/acceptor" evidence="4">
    <location>
        <position position="123"/>
    </location>
</feature>
<dbReference type="PANTHER" id="PTHR43699:SF1">
    <property type="entry name" value="3-DEHYDROQUINATE DEHYDRATASE"/>
    <property type="match status" value="1"/>
</dbReference>
<dbReference type="InterPro" id="IPR050146">
    <property type="entry name" value="Type-I_3-dehydroquinase"/>
</dbReference>
<comment type="function">
    <text evidence="4">Involved in the third step of the chorismate pathway, which leads to the biosynthesis of aromatic amino acids. Catalyzes the cis-dehydration of 3-dehydroquinate (DHQ) and introduces the first double bond of the aromatic ring to yield 3-dehydroshikimate.</text>
</comment>
<evidence type="ECO:0000313" key="5">
    <source>
        <dbReference type="EMBL" id="GAA0537249.1"/>
    </source>
</evidence>
<name>A0AAV3SR49_9EURY</name>
<dbReference type="Pfam" id="PF01487">
    <property type="entry name" value="DHquinase_I"/>
    <property type="match status" value="1"/>
</dbReference>
<keyword evidence="3 4" id="KW-0704">Schiff base</keyword>
<feature type="binding site" evidence="4">
    <location>
        <begin position="28"/>
        <end position="30"/>
    </location>
    <ligand>
        <name>3-dehydroquinate</name>
        <dbReference type="ChEBI" id="CHEBI:32364"/>
    </ligand>
</feature>
<feature type="binding site" evidence="4">
    <location>
        <position position="211"/>
    </location>
    <ligand>
        <name>3-dehydroquinate</name>
        <dbReference type="ChEBI" id="CHEBI:32364"/>
    </ligand>
</feature>
<dbReference type="EMBL" id="JBEDNW010000006">
    <property type="protein sequence ID" value="MEZ3168129.1"/>
    <property type="molecule type" value="Genomic_DNA"/>
</dbReference>
<evidence type="ECO:0000256" key="2">
    <source>
        <dbReference type="ARBA" id="ARBA00023239"/>
    </source>
</evidence>
<dbReference type="CDD" id="cd00502">
    <property type="entry name" value="DHQase_I"/>
    <property type="match status" value="1"/>
</dbReference>
<dbReference type="AlphaFoldDB" id="A0AAV3SR49"/>
<evidence type="ECO:0000313" key="7">
    <source>
        <dbReference type="Proteomes" id="UP001501425"/>
    </source>
</evidence>
<dbReference type="GO" id="GO:0046279">
    <property type="term" value="P:3,4-dihydroxybenzoate biosynthetic process"/>
    <property type="evidence" value="ECO:0007669"/>
    <property type="project" value="TreeGrafter"/>
</dbReference>
<dbReference type="PANTHER" id="PTHR43699">
    <property type="entry name" value="3-DEHYDROQUINATE DEHYDRATASE"/>
    <property type="match status" value="1"/>
</dbReference>
<evidence type="ECO:0000313" key="6">
    <source>
        <dbReference type="EMBL" id="MEZ3168129.1"/>
    </source>
</evidence>
<dbReference type="HAMAP" id="MF_00214">
    <property type="entry name" value="AroD"/>
    <property type="match status" value="1"/>
</dbReference>
<dbReference type="SUPFAM" id="SSF51569">
    <property type="entry name" value="Aldolase"/>
    <property type="match status" value="1"/>
</dbReference>
<comment type="similarity">
    <text evidence="4">Belongs to the type-I 3-dehydroquinase family.</text>
</comment>
<accession>A0AAV3SR49</accession>
<dbReference type="Gene3D" id="3.20.20.70">
    <property type="entry name" value="Aldolase class I"/>
    <property type="match status" value="1"/>
</dbReference>